<evidence type="ECO:0000256" key="2">
    <source>
        <dbReference type="ARBA" id="ARBA00022695"/>
    </source>
</evidence>
<feature type="domain" description="Phosphoribosyl-dephospho-CoA transferase MdcG N-terminal" evidence="4">
    <location>
        <begin position="8"/>
        <end position="89"/>
    </location>
</feature>
<organism evidence="5 6">
    <name type="scientific">Ancylobacter novellus (strain ATCC 8093 / DSM 506 / JCM 20403 / CCM 1077 / IAM 12100 / NBRC 12443 / NCIMB 10456)</name>
    <name type="common">Starkeya novella</name>
    <dbReference type="NCBI Taxonomy" id="639283"/>
    <lineage>
        <taxon>Bacteria</taxon>
        <taxon>Pseudomonadati</taxon>
        <taxon>Pseudomonadota</taxon>
        <taxon>Alphaproteobacteria</taxon>
        <taxon>Hyphomicrobiales</taxon>
        <taxon>Xanthobacteraceae</taxon>
        <taxon>Ancylobacter</taxon>
    </lineage>
</organism>
<dbReference type="GO" id="GO:0016779">
    <property type="term" value="F:nucleotidyltransferase activity"/>
    <property type="evidence" value="ECO:0007669"/>
    <property type="project" value="UniProtKB-KW"/>
</dbReference>
<dbReference type="Pfam" id="PF10620">
    <property type="entry name" value="MdcG"/>
    <property type="match status" value="1"/>
</dbReference>
<protein>
    <submittedName>
        <fullName evidence="5">Holo-ACP synthase, malonate decarboxylase-specific</fullName>
    </submittedName>
</protein>
<dbReference type="NCBIfam" id="TIGR03135">
    <property type="entry name" value="malonate_mdcG"/>
    <property type="match status" value="1"/>
</dbReference>
<dbReference type="AlphaFoldDB" id="D7A7S9"/>
<keyword evidence="2" id="KW-0548">Nucleotidyltransferase</keyword>
<keyword evidence="1" id="KW-0808">Transferase</keyword>
<evidence type="ECO:0000313" key="6">
    <source>
        <dbReference type="Proteomes" id="UP000006633"/>
    </source>
</evidence>
<dbReference type="InterPro" id="IPR017557">
    <property type="entry name" value="Holo-ACP_synthase"/>
</dbReference>
<dbReference type="EMBL" id="CP002026">
    <property type="protein sequence ID" value="ADH88527.1"/>
    <property type="molecule type" value="Genomic_DNA"/>
</dbReference>
<dbReference type="eggNOG" id="ENOG503268I">
    <property type="taxonomic scope" value="Bacteria"/>
</dbReference>
<dbReference type="HOGENOM" id="CLU_075747_0_0_5"/>
<dbReference type="Pfam" id="PF20866">
    <property type="entry name" value="MdcG_N"/>
    <property type="match status" value="1"/>
</dbReference>
<feature type="domain" description="Phosphoribosyl-dephospho-CoA transferase MdcG C-terminal" evidence="3">
    <location>
        <begin position="96"/>
        <end position="216"/>
    </location>
</feature>
<reference evidence="5 6" key="1">
    <citation type="journal article" date="2012" name="Stand. Genomic Sci.">
        <title>Complete genome sequence of the facultatively chemolithoautotrophic and methylotrophic alpha Proteobacterium Starkeya novella type strain (ATCC 8093(T)).</title>
        <authorList>
            <person name="Kappler U."/>
            <person name="Davenport K."/>
            <person name="Beatson S."/>
            <person name="Lucas S."/>
            <person name="Lapidus A."/>
            <person name="Copeland A."/>
            <person name="Berry K.W."/>
            <person name="Glavina Del Rio T."/>
            <person name="Hammon N."/>
            <person name="Dalin E."/>
            <person name="Tice H."/>
            <person name="Pitluck S."/>
            <person name="Richardson P."/>
            <person name="Bruce D."/>
            <person name="Goodwin L.A."/>
            <person name="Han C."/>
            <person name="Tapia R."/>
            <person name="Detter J.C."/>
            <person name="Chang Y.J."/>
            <person name="Jeffries C.D."/>
            <person name="Land M."/>
            <person name="Hauser L."/>
            <person name="Kyrpides N.C."/>
            <person name="Goker M."/>
            <person name="Ivanova N."/>
            <person name="Klenk H.P."/>
            <person name="Woyke T."/>
        </authorList>
    </citation>
    <scope>NUCLEOTIDE SEQUENCE [LARGE SCALE GENOMIC DNA]</scope>
    <source>
        <strain evidence="6">ATCC 8093 / DSM 506 / JCM 20403 / CCM 1077 / IAM 12100 / NBRC 12443 / NCIMB 10456</strain>
    </source>
</reference>
<evidence type="ECO:0000259" key="3">
    <source>
        <dbReference type="Pfam" id="PF10620"/>
    </source>
</evidence>
<sequence length="224" mass="24546">MRDGRYARHDLLRVTPEGWRATLTVTEGLERLSDEPRRLVEGWCERGWPLIVRRPCEGHETGIAVGLPLPPSHGKLRLGFTLAPHHVAHQVPGVALADALATAPADLRPQLEAVIALSKRLSLTPTVFGALLWQHVTGLVYLRPGSDVDLLWPMSDPGPLPGLLDGLAALDAKGPARLDGEIILPNGEGVNWRELRGQRERPDDRVLVKSLDGAELRCARNLFP</sequence>
<dbReference type="KEGG" id="sno:Snov_1211"/>
<gene>
    <name evidence="5" type="ordered locus">Snov_1211</name>
</gene>
<keyword evidence="6" id="KW-1185">Reference proteome</keyword>
<dbReference type="InterPro" id="IPR049180">
    <property type="entry name" value="MdcG_C"/>
</dbReference>
<evidence type="ECO:0000256" key="1">
    <source>
        <dbReference type="ARBA" id="ARBA00022679"/>
    </source>
</evidence>
<evidence type="ECO:0000313" key="5">
    <source>
        <dbReference type="EMBL" id="ADH88527.1"/>
    </source>
</evidence>
<dbReference type="InterPro" id="IPR048903">
    <property type="entry name" value="MdcG_N"/>
</dbReference>
<name>D7A7S9_ANCN5</name>
<dbReference type="STRING" id="639283.Snov_1211"/>
<evidence type="ECO:0000259" key="4">
    <source>
        <dbReference type="Pfam" id="PF20866"/>
    </source>
</evidence>
<dbReference type="Proteomes" id="UP000006633">
    <property type="component" value="Chromosome"/>
</dbReference>
<accession>D7A7S9</accession>
<proteinExistence type="predicted"/>